<proteinExistence type="predicted"/>
<dbReference type="EMBL" id="QLTT01000007">
    <property type="protein sequence ID" value="RAS62869.1"/>
    <property type="molecule type" value="Genomic_DNA"/>
</dbReference>
<feature type="compositionally biased region" description="Basic residues" evidence="1">
    <location>
        <begin position="58"/>
        <end position="68"/>
    </location>
</feature>
<dbReference type="Proteomes" id="UP000248714">
    <property type="component" value="Unassembled WGS sequence"/>
</dbReference>
<feature type="compositionally biased region" description="Basic and acidic residues" evidence="1">
    <location>
        <begin position="83"/>
        <end position="98"/>
    </location>
</feature>
<protein>
    <submittedName>
        <fullName evidence="2">Uncharacterized protein</fullName>
    </submittedName>
</protein>
<name>A0ABX9E5I8_9PSEU</name>
<reference evidence="2 3" key="1">
    <citation type="submission" date="2018-06" db="EMBL/GenBank/DDBJ databases">
        <title>Genomic Encyclopedia of Type Strains, Phase IV (KMG-IV): sequencing the most valuable type-strain genomes for metagenomic binning, comparative biology and taxonomic classification.</title>
        <authorList>
            <person name="Goeker M."/>
        </authorList>
    </citation>
    <scope>NUCLEOTIDE SEQUENCE [LARGE SCALE GENOMIC DNA]</scope>
    <source>
        <strain evidence="2 3">DSM 45479</strain>
    </source>
</reference>
<feature type="region of interest" description="Disordered" evidence="1">
    <location>
        <begin position="58"/>
        <end position="111"/>
    </location>
</feature>
<sequence>MQRIIPDVHEPEPLVDRHAGEPEHQRDVDLPVPQHLQRLDGVLFEQGQLQARMLLSRHSCRPRHHRGQRGGIGSQPNPPRLQPDLRRQLVGRRVDTSHDLGGFSQEKHSDG</sequence>
<gene>
    <name evidence="2" type="ORF">C8D87_10715</name>
</gene>
<feature type="region of interest" description="Disordered" evidence="1">
    <location>
        <begin position="1"/>
        <end position="30"/>
    </location>
</feature>
<feature type="compositionally biased region" description="Basic and acidic residues" evidence="1">
    <location>
        <begin position="1"/>
        <end position="29"/>
    </location>
</feature>
<keyword evidence="3" id="KW-1185">Reference proteome</keyword>
<accession>A0ABX9E5I8</accession>
<comment type="caution">
    <text evidence="2">The sequence shown here is derived from an EMBL/GenBank/DDBJ whole genome shotgun (WGS) entry which is preliminary data.</text>
</comment>
<evidence type="ECO:0000313" key="2">
    <source>
        <dbReference type="EMBL" id="RAS62869.1"/>
    </source>
</evidence>
<evidence type="ECO:0000256" key="1">
    <source>
        <dbReference type="SAM" id="MobiDB-lite"/>
    </source>
</evidence>
<organism evidence="2 3">
    <name type="scientific">Lentzea atacamensis</name>
    <dbReference type="NCBI Taxonomy" id="531938"/>
    <lineage>
        <taxon>Bacteria</taxon>
        <taxon>Bacillati</taxon>
        <taxon>Actinomycetota</taxon>
        <taxon>Actinomycetes</taxon>
        <taxon>Pseudonocardiales</taxon>
        <taxon>Pseudonocardiaceae</taxon>
        <taxon>Lentzea</taxon>
    </lineage>
</organism>
<evidence type="ECO:0000313" key="3">
    <source>
        <dbReference type="Proteomes" id="UP000248714"/>
    </source>
</evidence>